<gene>
    <name evidence="2" type="ORF">IED13_01115</name>
</gene>
<dbReference type="Proteomes" id="UP000619295">
    <property type="component" value="Unassembled WGS sequence"/>
</dbReference>
<organism evidence="2 3">
    <name type="scientific">Bosea spartocytisi</name>
    <dbReference type="NCBI Taxonomy" id="2773451"/>
    <lineage>
        <taxon>Bacteria</taxon>
        <taxon>Pseudomonadati</taxon>
        <taxon>Pseudomonadota</taxon>
        <taxon>Alphaproteobacteria</taxon>
        <taxon>Hyphomicrobiales</taxon>
        <taxon>Boseaceae</taxon>
        <taxon>Bosea</taxon>
    </lineage>
</organism>
<name>A0A927E8M9_9HYPH</name>
<keyword evidence="3" id="KW-1185">Reference proteome</keyword>
<protein>
    <submittedName>
        <fullName evidence="2">Uncharacterized protein</fullName>
    </submittedName>
</protein>
<dbReference type="EMBL" id="JACXWY010000001">
    <property type="protein sequence ID" value="MBD3844279.1"/>
    <property type="molecule type" value="Genomic_DNA"/>
</dbReference>
<dbReference type="AlphaFoldDB" id="A0A927E8M9"/>
<evidence type="ECO:0000313" key="3">
    <source>
        <dbReference type="Proteomes" id="UP000619295"/>
    </source>
</evidence>
<evidence type="ECO:0000256" key="1">
    <source>
        <dbReference type="SAM" id="MobiDB-lite"/>
    </source>
</evidence>
<comment type="caution">
    <text evidence="2">The sequence shown here is derived from an EMBL/GenBank/DDBJ whole genome shotgun (WGS) entry which is preliminary data.</text>
</comment>
<proteinExistence type="predicted"/>
<feature type="region of interest" description="Disordered" evidence="1">
    <location>
        <begin position="1"/>
        <end position="21"/>
    </location>
</feature>
<sequence length="64" mass="7047">MSADTSPASVPGETADDAMSDKHRCRDFDEDCDDLDHTHCWLHDPTQGWCPFLRAAAAIQAQGE</sequence>
<dbReference type="RefSeq" id="WP_191123096.1">
    <property type="nucleotide sequence ID" value="NZ_JACXWY010000001.1"/>
</dbReference>
<accession>A0A927E8M9</accession>
<reference evidence="2" key="1">
    <citation type="submission" date="2020-09" db="EMBL/GenBank/DDBJ databases">
        <title>Bosea spartocytisi sp. nov. a root nodule endophyte of Spartocytisus supranubius in the high mountain ecosystem fo the Teide National Park (Canary Islands, Spain).</title>
        <authorList>
            <person name="Pulido-Suarez L."/>
            <person name="Peix A."/>
            <person name="Igual J.M."/>
            <person name="Socas-Perez N."/>
            <person name="Velazquez E."/>
            <person name="Flores-Felix J.D."/>
            <person name="Leon-Barrios M."/>
        </authorList>
    </citation>
    <scope>NUCLEOTIDE SEQUENCE</scope>
    <source>
        <strain evidence="2">SSUT16</strain>
    </source>
</reference>
<evidence type="ECO:0000313" key="2">
    <source>
        <dbReference type="EMBL" id="MBD3844279.1"/>
    </source>
</evidence>